<feature type="signal peptide" evidence="1">
    <location>
        <begin position="1"/>
        <end position="23"/>
    </location>
</feature>
<reference evidence="2" key="1">
    <citation type="submission" date="2020-08" db="EMBL/GenBank/DDBJ databases">
        <title>Genomic Encyclopedia of Type Strains, Phase III (KMG-III): the genomes of soil and plant-associated and newly described type strains.</title>
        <authorList>
            <person name="Whitman W."/>
        </authorList>
    </citation>
    <scope>NUCLEOTIDE SEQUENCE [LARGE SCALE GENOMIC DNA]</scope>
    <source>
        <strain evidence="2">CECT 8628</strain>
    </source>
</reference>
<dbReference type="PROSITE" id="PS51257">
    <property type="entry name" value="PROKAR_LIPOPROTEIN"/>
    <property type="match status" value="1"/>
</dbReference>
<keyword evidence="3" id="KW-1185">Reference proteome</keyword>
<dbReference type="Gene3D" id="1.25.40.390">
    <property type="match status" value="1"/>
</dbReference>
<dbReference type="InterPro" id="IPR011990">
    <property type="entry name" value="TPR-like_helical_dom_sf"/>
</dbReference>
<evidence type="ECO:0008006" key="4">
    <source>
        <dbReference type="Google" id="ProtNLM"/>
    </source>
</evidence>
<comment type="caution">
    <text evidence="2">The sequence shown here is derived from an EMBL/GenBank/DDBJ whole genome shotgun (WGS) entry which is preliminary data.</text>
</comment>
<dbReference type="EMBL" id="JACHWX010000009">
    <property type="protein sequence ID" value="MBB3056705.1"/>
    <property type="molecule type" value="Genomic_DNA"/>
</dbReference>
<dbReference type="Pfam" id="PF12771">
    <property type="entry name" value="SusD-like_2"/>
    <property type="match status" value="1"/>
</dbReference>
<dbReference type="Proteomes" id="UP000539265">
    <property type="component" value="Unassembled WGS sequence"/>
</dbReference>
<evidence type="ECO:0000313" key="2">
    <source>
        <dbReference type="EMBL" id="MBB3056705.1"/>
    </source>
</evidence>
<organism evidence="2 3">
    <name type="scientific">Mucilaginibacter gotjawali</name>
    <dbReference type="NCBI Taxonomy" id="1550579"/>
    <lineage>
        <taxon>Bacteria</taxon>
        <taxon>Pseudomonadati</taxon>
        <taxon>Bacteroidota</taxon>
        <taxon>Sphingobacteriia</taxon>
        <taxon>Sphingobacteriales</taxon>
        <taxon>Sphingobacteriaceae</taxon>
        <taxon>Mucilaginibacter</taxon>
    </lineage>
</organism>
<protein>
    <recommendedName>
        <fullName evidence="4">Starch-binding associating with outer membrane</fullName>
    </recommendedName>
</protein>
<keyword evidence="1" id="KW-0732">Signal</keyword>
<sequence length="513" mass="54678">MKTITIFKRKVNIALLSAAAVLAGVAGCKKGTFDINGTSPNAPSSVLPKFSLSASLSGTANLMYSAVGGVGGNQDMINNWMGYWTQSGAYTPSNTYVLYQLTSGTGAGNWDMGFNNLSNYHQLIKASSTDATLVNYKAIGMIMTAFVYQRIVDLYNKAPYTGALVPNSTFSYKYDDGATIYKACIAKIDSAVAAIKANPGAVSPGNYDIMFKGDMGMWVKFGNTLKLKMLMRQTASSANGSLGDAGVKSALSGYTADDFLGAGEDASINPGYSSAADNAENPLYIDVVKTSTGQPGYNEKYFRANKYGVDFYHAHNDLRDTMFYLPADADGMIHGRLYGSQNGNEANSVISGLTGFGLNASASESSPIIPAFESLFLLAEAQQRGYIAGSAADSYKAGVEESFRILGSDKATADAYMAQADPVANFALASDPIKAIITQEWAACNSLDPLESYSNYRRLGIPRIPVSAYPGVTVDHIPYRFPYPTSELSYNSANVPDGGTGTEALNSKIFWMP</sequence>
<name>A0A839SEI9_9SPHI</name>
<evidence type="ECO:0000256" key="1">
    <source>
        <dbReference type="SAM" id="SignalP"/>
    </source>
</evidence>
<dbReference type="AlphaFoldDB" id="A0A839SEI9"/>
<evidence type="ECO:0000313" key="3">
    <source>
        <dbReference type="Proteomes" id="UP000539265"/>
    </source>
</evidence>
<accession>A0A839SEI9</accession>
<proteinExistence type="predicted"/>
<dbReference type="RefSeq" id="WP_096356157.1">
    <property type="nucleotide sequence ID" value="NZ_AP017313.1"/>
</dbReference>
<dbReference type="SUPFAM" id="SSF48452">
    <property type="entry name" value="TPR-like"/>
    <property type="match status" value="1"/>
</dbReference>
<feature type="chain" id="PRO_5032985859" description="Starch-binding associating with outer membrane" evidence="1">
    <location>
        <begin position="24"/>
        <end position="513"/>
    </location>
</feature>
<gene>
    <name evidence="2" type="ORF">FHS11_003131</name>
</gene>
<dbReference type="InterPro" id="IPR041662">
    <property type="entry name" value="SusD-like_2"/>
</dbReference>
<dbReference type="OrthoDB" id="9766256at2"/>